<organism evidence="1 2">
    <name type="scientific">Aquilegia coerulea</name>
    <name type="common">Rocky mountain columbine</name>
    <dbReference type="NCBI Taxonomy" id="218851"/>
    <lineage>
        <taxon>Eukaryota</taxon>
        <taxon>Viridiplantae</taxon>
        <taxon>Streptophyta</taxon>
        <taxon>Embryophyta</taxon>
        <taxon>Tracheophyta</taxon>
        <taxon>Spermatophyta</taxon>
        <taxon>Magnoliopsida</taxon>
        <taxon>Ranunculales</taxon>
        <taxon>Ranunculaceae</taxon>
        <taxon>Thalictroideae</taxon>
        <taxon>Aquilegia</taxon>
    </lineage>
</organism>
<reference evidence="1 2" key="1">
    <citation type="submission" date="2017-09" db="EMBL/GenBank/DDBJ databases">
        <title>WGS assembly of Aquilegia coerulea Goldsmith.</title>
        <authorList>
            <person name="Hodges S."/>
            <person name="Kramer E."/>
            <person name="Nordborg M."/>
            <person name="Tomkins J."/>
            <person name="Borevitz J."/>
            <person name="Derieg N."/>
            <person name="Yan J."/>
            <person name="Mihaltcheva S."/>
            <person name="Hayes R.D."/>
            <person name="Rokhsar D."/>
        </authorList>
    </citation>
    <scope>NUCLEOTIDE SEQUENCE [LARGE SCALE GENOMIC DNA]</scope>
    <source>
        <strain evidence="2">cv. Goldsmith</strain>
    </source>
</reference>
<dbReference type="InParanoid" id="A0A2G5DHF5"/>
<protein>
    <submittedName>
        <fullName evidence="1">Uncharacterized protein</fullName>
    </submittedName>
</protein>
<evidence type="ECO:0000313" key="1">
    <source>
        <dbReference type="EMBL" id="PIA42935.1"/>
    </source>
</evidence>
<dbReference type="AlphaFoldDB" id="A0A2G5DHF5"/>
<dbReference type="EMBL" id="KZ305037">
    <property type="protein sequence ID" value="PIA42935.1"/>
    <property type="molecule type" value="Genomic_DNA"/>
</dbReference>
<evidence type="ECO:0000313" key="2">
    <source>
        <dbReference type="Proteomes" id="UP000230069"/>
    </source>
</evidence>
<sequence length="69" mass="8324">MFMNYTMNVFENELPNEDIVHSKYQPTPARLAFCHGHQTVTFHFEHIKFVMELSEKKREPVRSHDFRIS</sequence>
<name>A0A2G5DHF5_AQUCA</name>
<gene>
    <name evidence="1" type="ORF">AQUCO_02000408v1</name>
</gene>
<dbReference type="Proteomes" id="UP000230069">
    <property type="component" value="Unassembled WGS sequence"/>
</dbReference>
<proteinExistence type="predicted"/>
<keyword evidence="2" id="KW-1185">Reference proteome</keyword>
<accession>A0A2G5DHF5</accession>